<dbReference type="InterPro" id="IPR018289">
    <property type="entry name" value="MULE_transposase_dom"/>
</dbReference>
<sequence>MRTVNIITLGSVMFLLFIDGFYSQPVAPDSQRSASDSQPIAPIIAPPATKTTRGGSLLTHDGYEYRIDRISTVNENVIHWRCVQATCTGRVHQNTVTGTITVRSEHKHGRSETAIEVRARKEMEKDLAKIPLPPQDLPPKTIYSMATQGLTGEALHAYHGADASRHTIHRMRYIPGTELVDKKGLIILLSDGTFYITPENFMQTYILSAIVDGSALPCIYVLMSNKDAVTYERMFRIIDQHVHASPQRLMTDFEEAAIIASNNVWPHIRTSLCIFHLGQSVQKRVKDAHLSNFYHSKNGERFRIDIRRTTALSALPEFLVERGFDVLLKYAHNSAKPIIRNFGKTYIRTATGTQPRFRIASWNMHDAIKHNLMRSNNAVESNNRVMNNHFRARRPKLSKLIIMFKYEQKLWDQRYDLWRQGTTLNLLIGSTCKKFEQWIDWTVDNEEEEIIPQDNGGDNIDVIMQHEESVVDDDGDGDDDDFEPDRLNEVHEMDYEEDDDAGVDPSQSHLKGNVVGPSQKKKKKSSHHHHHHKSSRRYDDSHEPSYRRHQSPRHHDGGNGHVYNELLGSSQPYVKDRQSSDRPRNSRTQ</sequence>
<dbReference type="InterPro" id="IPR007588">
    <property type="entry name" value="Znf_FLYWCH"/>
</dbReference>
<proteinExistence type="predicted"/>
<evidence type="ECO:0000259" key="6">
    <source>
        <dbReference type="Pfam" id="PF04500"/>
    </source>
</evidence>
<evidence type="ECO:0000256" key="2">
    <source>
        <dbReference type="ARBA" id="ARBA00022771"/>
    </source>
</evidence>
<evidence type="ECO:0000256" key="1">
    <source>
        <dbReference type="ARBA" id="ARBA00022723"/>
    </source>
</evidence>
<dbReference type="Gene3D" id="2.20.25.240">
    <property type="match status" value="1"/>
</dbReference>
<dbReference type="GO" id="GO:0008270">
    <property type="term" value="F:zinc ion binding"/>
    <property type="evidence" value="ECO:0007669"/>
    <property type="project" value="UniProtKB-KW"/>
</dbReference>
<feature type="compositionally biased region" description="Basic and acidic residues" evidence="4">
    <location>
        <begin position="574"/>
        <end position="589"/>
    </location>
</feature>
<feature type="compositionally biased region" description="Basic and acidic residues" evidence="4">
    <location>
        <begin position="536"/>
        <end position="546"/>
    </location>
</feature>
<keyword evidence="5" id="KW-0732">Signal</keyword>
<dbReference type="WBParaSite" id="PSU_v2.g16186.t1">
    <property type="protein sequence ID" value="PSU_v2.g16186.t1"/>
    <property type="gene ID" value="PSU_v2.g16186"/>
</dbReference>
<feature type="domain" description="FLYWCH-type" evidence="6">
    <location>
        <begin position="49"/>
        <end position="108"/>
    </location>
</feature>
<feature type="region of interest" description="Disordered" evidence="4">
    <location>
        <begin position="495"/>
        <end position="589"/>
    </location>
</feature>
<feature type="compositionally biased region" description="Low complexity" evidence="4">
    <location>
        <begin position="39"/>
        <end position="48"/>
    </location>
</feature>
<feature type="chain" id="PRO_5038045766" evidence="5">
    <location>
        <begin position="24"/>
        <end position="589"/>
    </location>
</feature>
<keyword evidence="3" id="KW-0862">Zinc</keyword>
<evidence type="ECO:0000256" key="4">
    <source>
        <dbReference type="SAM" id="MobiDB-lite"/>
    </source>
</evidence>
<keyword evidence="1" id="KW-0479">Metal-binding</keyword>
<feature type="compositionally biased region" description="Basic residues" evidence="4">
    <location>
        <begin position="519"/>
        <end position="535"/>
    </location>
</feature>
<evidence type="ECO:0000256" key="3">
    <source>
        <dbReference type="ARBA" id="ARBA00022833"/>
    </source>
</evidence>
<name>A0A914Y9S3_9BILA</name>
<dbReference type="Proteomes" id="UP000887577">
    <property type="component" value="Unplaced"/>
</dbReference>
<organism evidence="8 9">
    <name type="scientific">Panagrolaimus superbus</name>
    <dbReference type="NCBI Taxonomy" id="310955"/>
    <lineage>
        <taxon>Eukaryota</taxon>
        <taxon>Metazoa</taxon>
        <taxon>Ecdysozoa</taxon>
        <taxon>Nematoda</taxon>
        <taxon>Chromadorea</taxon>
        <taxon>Rhabditida</taxon>
        <taxon>Tylenchina</taxon>
        <taxon>Panagrolaimomorpha</taxon>
        <taxon>Panagrolaimoidea</taxon>
        <taxon>Panagrolaimidae</taxon>
        <taxon>Panagrolaimus</taxon>
    </lineage>
</organism>
<reference evidence="9" key="1">
    <citation type="submission" date="2022-11" db="UniProtKB">
        <authorList>
            <consortium name="WormBaseParasite"/>
        </authorList>
    </citation>
    <scope>IDENTIFICATION</scope>
</reference>
<evidence type="ECO:0000313" key="8">
    <source>
        <dbReference type="Proteomes" id="UP000887577"/>
    </source>
</evidence>
<protein>
    <submittedName>
        <fullName evidence="9">MULE transposase domain-containing protein</fullName>
    </submittedName>
</protein>
<dbReference type="AlphaFoldDB" id="A0A914Y9S3"/>
<evidence type="ECO:0000259" key="7">
    <source>
        <dbReference type="Pfam" id="PF10551"/>
    </source>
</evidence>
<accession>A0A914Y9S3</accession>
<dbReference type="Pfam" id="PF04500">
    <property type="entry name" value="FLYWCH"/>
    <property type="match status" value="1"/>
</dbReference>
<dbReference type="Pfam" id="PF10551">
    <property type="entry name" value="MULE"/>
    <property type="match status" value="1"/>
</dbReference>
<feature type="region of interest" description="Disordered" evidence="4">
    <location>
        <begin position="28"/>
        <end position="55"/>
    </location>
</feature>
<keyword evidence="2" id="KW-0863">Zinc-finger</keyword>
<keyword evidence="8" id="KW-1185">Reference proteome</keyword>
<evidence type="ECO:0000256" key="5">
    <source>
        <dbReference type="SAM" id="SignalP"/>
    </source>
</evidence>
<feature type="domain" description="MULE transposase" evidence="7">
    <location>
        <begin position="190"/>
        <end position="278"/>
    </location>
</feature>
<evidence type="ECO:0000313" key="9">
    <source>
        <dbReference type="WBParaSite" id="PSU_v2.g16186.t1"/>
    </source>
</evidence>
<feature type="signal peptide" evidence="5">
    <location>
        <begin position="1"/>
        <end position="23"/>
    </location>
</feature>